<protein>
    <submittedName>
        <fullName evidence="1">Uncharacterized protein</fullName>
    </submittedName>
</protein>
<organism evidence="1 2">
    <name type="scientific">Paratrimastix pyriformis</name>
    <dbReference type="NCBI Taxonomy" id="342808"/>
    <lineage>
        <taxon>Eukaryota</taxon>
        <taxon>Metamonada</taxon>
        <taxon>Preaxostyla</taxon>
        <taxon>Paratrimastigidae</taxon>
        <taxon>Paratrimastix</taxon>
    </lineage>
</organism>
<comment type="caution">
    <text evidence="1">The sequence shown here is derived from an EMBL/GenBank/DDBJ whole genome shotgun (WGS) entry which is preliminary data.</text>
</comment>
<dbReference type="EMBL" id="JAPMOS010000014">
    <property type="protein sequence ID" value="KAJ4460167.1"/>
    <property type="molecule type" value="Genomic_DNA"/>
</dbReference>
<sequence>MSPCRACSPWACPPLPDPGLRSPDRPLTLACPTLVTLTVGNIDQADLRLDCPALESLPNRDDTPDGFGAIRVACARHNVDFVIIFGFPIFPLAFPSQPRILDAAASPEMTAAQVLRRPNHINQSPTNPQIIRLSLVGF</sequence>
<evidence type="ECO:0000313" key="2">
    <source>
        <dbReference type="Proteomes" id="UP001141327"/>
    </source>
</evidence>
<evidence type="ECO:0000313" key="1">
    <source>
        <dbReference type="EMBL" id="KAJ4460167.1"/>
    </source>
</evidence>
<keyword evidence="2" id="KW-1185">Reference proteome</keyword>
<name>A0ABQ8ULW0_9EUKA</name>
<accession>A0ABQ8ULW0</accession>
<gene>
    <name evidence="1" type="ORF">PAPYR_3554</name>
</gene>
<dbReference type="Proteomes" id="UP001141327">
    <property type="component" value="Unassembled WGS sequence"/>
</dbReference>
<proteinExistence type="predicted"/>
<reference evidence="1" key="1">
    <citation type="journal article" date="2022" name="bioRxiv">
        <title>Genomics of Preaxostyla Flagellates Illuminates Evolutionary Transitions and the Path Towards Mitochondrial Loss.</title>
        <authorList>
            <person name="Novak L.V.F."/>
            <person name="Treitli S.C."/>
            <person name="Pyrih J."/>
            <person name="Halakuc P."/>
            <person name="Pipaliya S.V."/>
            <person name="Vacek V."/>
            <person name="Brzon O."/>
            <person name="Soukal P."/>
            <person name="Eme L."/>
            <person name="Dacks J.B."/>
            <person name="Karnkowska A."/>
            <person name="Elias M."/>
            <person name="Hampl V."/>
        </authorList>
    </citation>
    <scope>NUCLEOTIDE SEQUENCE</scope>
    <source>
        <strain evidence="1">RCP-MX</strain>
    </source>
</reference>